<evidence type="ECO:0000256" key="1">
    <source>
        <dbReference type="SAM" id="Phobius"/>
    </source>
</evidence>
<keyword evidence="1" id="KW-0812">Transmembrane</keyword>
<evidence type="ECO:0000313" key="4">
    <source>
        <dbReference type="Proteomes" id="UP000005408"/>
    </source>
</evidence>
<feature type="signal peptide" evidence="2">
    <location>
        <begin position="1"/>
        <end position="27"/>
    </location>
</feature>
<feature type="chain" id="PRO_5036476108" evidence="2">
    <location>
        <begin position="28"/>
        <end position="166"/>
    </location>
</feature>
<name>A0A8W8K8Z5_MAGGI</name>
<evidence type="ECO:0000256" key="2">
    <source>
        <dbReference type="SAM" id="SignalP"/>
    </source>
</evidence>
<accession>A0A8W8K8Z5</accession>
<dbReference type="Proteomes" id="UP000005408">
    <property type="component" value="Unassembled WGS sequence"/>
</dbReference>
<feature type="transmembrane region" description="Helical" evidence="1">
    <location>
        <begin position="122"/>
        <end position="146"/>
    </location>
</feature>
<keyword evidence="4" id="KW-1185">Reference proteome</keyword>
<protein>
    <submittedName>
        <fullName evidence="3">Uncharacterized protein</fullName>
    </submittedName>
</protein>
<keyword evidence="2" id="KW-0732">Signal</keyword>
<keyword evidence="1" id="KW-1133">Transmembrane helix</keyword>
<organism evidence="3 4">
    <name type="scientific">Magallana gigas</name>
    <name type="common">Pacific oyster</name>
    <name type="synonym">Crassostrea gigas</name>
    <dbReference type="NCBI Taxonomy" id="29159"/>
    <lineage>
        <taxon>Eukaryota</taxon>
        <taxon>Metazoa</taxon>
        <taxon>Spiralia</taxon>
        <taxon>Lophotrochozoa</taxon>
        <taxon>Mollusca</taxon>
        <taxon>Bivalvia</taxon>
        <taxon>Autobranchia</taxon>
        <taxon>Pteriomorphia</taxon>
        <taxon>Ostreida</taxon>
        <taxon>Ostreoidea</taxon>
        <taxon>Ostreidae</taxon>
        <taxon>Magallana</taxon>
    </lineage>
</organism>
<dbReference type="EnsemblMetazoa" id="G22629.1">
    <property type="protein sequence ID" value="G22629.1:cds"/>
    <property type="gene ID" value="G22629"/>
</dbReference>
<dbReference type="AlphaFoldDB" id="A0A8W8K8Z5"/>
<reference evidence="3" key="1">
    <citation type="submission" date="2022-08" db="UniProtKB">
        <authorList>
            <consortium name="EnsemblMetazoa"/>
        </authorList>
    </citation>
    <scope>IDENTIFICATION</scope>
    <source>
        <strain evidence="3">05x7-T-G4-1.051#20</strain>
    </source>
</reference>
<sequence length="166" mass="18737">MFNIQLLMFSFSVIFLTDSCLLTTAESTSNRTCNYTNQIFQECDVMFYTNWTICDGTGCPIGQQTRGKGICCIQDNKETGQALKKRCMQNCNFTDDDFQETVPTNVTTEIENKQSEITLKGVSIAGAAIGVLAISGLLGLLIFFLCRRWKKKKENLKVEPEERDEK</sequence>
<proteinExistence type="predicted"/>
<evidence type="ECO:0000313" key="3">
    <source>
        <dbReference type="EnsemblMetazoa" id="G22629.1:cds"/>
    </source>
</evidence>
<keyword evidence="1" id="KW-0472">Membrane</keyword>